<dbReference type="EMBL" id="JALJOR010000011">
    <property type="protein sequence ID" value="KAK9808627.1"/>
    <property type="molecule type" value="Genomic_DNA"/>
</dbReference>
<dbReference type="InterPro" id="IPR001214">
    <property type="entry name" value="SET_dom"/>
</dbReference>
<protein>
    <recommendedName>
        <fullName evidence="1">SET domain-containing protein</fullName>
    </recommendedName>
</protein>
<evidence type="ECO:0000313" key="3">
    <source>
        <dbReference type="Proteomes" id="UP001489004"/>
    </source>
</evidence>
<accession>A0AAW1PJA2</accession>
<dbReference type="Gene3D" id="2.170.270.10">
    <property type="entry name" value="SET domain"/>
    <property type="match status" value="1"/>
</dbReference>
<keyword evidence="3" id="KW-1185">Reference proteome</keyword>
<dbReference type="AlphaFoldDB" id="A0AAW1PJA2"/>
<feature type="domain" description="SET" evidence="1">
    <location>
        <begin position="27"/>
        <end position="188"/>
    </location>
</feature>
<dbReference type="PROSITE" id="PS50280">
    <property type="entry name" value="SET"/>
    <property type="match status" value="1"/>
</dbReference>
<organism evidence="2 3">
    <name type="scientific">[Myrmecia] bisecta</name>
    <dbReference type="NCBI Taxonomy" id="41462"/>
    <lineage>
        <taxon>Eukaryota</taxon>
        <taxon>Viridiplantae</taxon>
        <taxon>Chlorophyta</taxon>
        <taxon>core chlorophytes</taxon>
        <taxon>Trebouxiophyceae</taxon>
        <taxon>Trebouxiales</taxon>
        <taxon>Trebouxiaceae</taxon>
        <taxon>Myrmecia</taxon>
    </lineage>
</organism>
<dbReference type="SUPFAM" id="SSF82199">
    <property type="entry name" value="SET domain"/>
    <property type="match status" value="1"/>
</dbReference>
<gene>
    <name evidence="2" type="ORF">WJX72_000836</name>
</gene>
<dbReference type="Pfam" id="PF00856">
    <property type="entry name" value="SET"/>
    <property type="match status" value="1"/>
</dbReference>
<evidence type="ECO:0000259" key="1">
    <source>
        <dbReference type="PROSITE" id="PS50280"/>
    </source>
</evidence>
<evidence type="ECO:0000313" key="2">
    <source>
        <dbReference type="EMBL" id="KAK9808627.1"/>
    </source>
</evidence>
<sequence>MRLLDKLPPGNSLSQQEYALIESGDMPKCAVAEVESIWHPVRHCTLPGVPARALVATSDLKEGEPLGVYVGEYWFNEQRFDRQHDAEEQMYAYALEGAQLEEECPLSGNQRYDGKPAAWPSAIIVNAQDQGNIARFMSAPYECDGGEEEINVEARAIFDDRVGKKRPYVMIYAMCDISKGDEIMVDYGKAYWRKVTKYMQNAHAAFYEDTHRTCKRIKHQLAAAGVGQMDIERCAVPVDLEGSNKGLVPTDLDALVFRAAAAETHEAHKAAVLVAWPHRLATDDTDDAAVLVPWSHRLAVTAATGHAVGKCALMLQTLGLRERGEGSLTVCSLAVSV</sequence>
<dbReference type="SMART" id="SM00317">
    <property type="entry name" value="SET"/>
    <property type="match status" value="1"/>
</dbReference>
<comment type="caution">
    <text evidence="2">The sequence shown here is derived from an EMBL/GenBank/DDBJ whole genome shotgun (WGS) entry which is preliminary data.</text>
</comment>
<proteinExistence type="predicted"/>
<name>A0AAW1PJA2_9CHLO</name>
<dbReference type="InterPro" id="IPR046341">
    <property type="entry name" value="SET_dom_sf"/>
</dbReference>
<dbReference type="Proteomes" id="UP001489004">
    <property type="component" value="Unassembled WGS sequence"/>
</dbReference>
<reference evidence="2 3" key="1">
    <citation type="journal article" date="2024" name="Nat. Commun.">
        <title>Phylogenomics reveals the evolutionary origins of lichenization in chlorophyte algae.</title>
        <authorList>
            <person name="Puginier C."/>
            <person name="Libourel C."/>
            <person name="Otte J."/>
            <person name="Skaloud P."/>
            <person name="Haon M."/>
            <person name="Grisel S."/>
            <person name="Petersen M."/>
            <person name="Berrin J.G."/>
            <person name="Delaux P.M."/>
            <person name="Dal Grande F."/>
            <person name="Keller J."/>
        </authorList>
    </citation>
    <scope>NUCLEOTIDE SEQUENCE [LARGE SCALE GENOMIC DNA]</scope>
    <source>
        <strain evidence="2 3">SAG 2043</strain>
    </source>
</reference>